<keyword evidence="1" id="KW-0472">Membrane</keyword>
<feature type="domain" description="GxGYxYP putative glycoside hydrolase third N-terminal" evidence="5">
    <location>
        <begin position="225"/>
        <end position="309"/>
    </location>
</feature>
<dbReference type="PANTHER" id="PTHR37321:SF1">
    <property type="entry name" value="EXPORTED PROTEIN"/>
    <property type="match status" value="1"/>
</dbReference>
<dbReference type="Pfam" id="PF16216">
    <property type="entry name" value="GxGYxYP_N"/>
    <property type="match status" value="1"/>
</dbReference>
<dbReference type="InterPro" id="IPR048309">
    <property type="entry name" value="GxGYxYP_N_3rd"/>
</dbReference>
<dbReference type="Gene3D" id="3.20.20.490">
    <property type="entry name" value="GxGYxYP glycoside hydrolase, C-terminal domain"/>
    <property type="match status" value="1"/>
</dbReference>
<dbReference type="InterPro" id="IPR025832">
    <property type="entry name" value="GxGYxYP_C"/>
</dbReference>
<evidence type="ECO:0000259" key="3">
    <source>
        <dbReference type="Pfam" id="PF16216"/>
    </source>
</evidence>
<keyword evidence="1" id="KW-1133">Transmembrane helix</keyword>
<gene>
    <name evidence="6" type="ORF">QOZ93_000866</name>
</gene>
<evidence type="ECO:0000259" key="2">
    <source>
        <dbReference type="Pfam" id="PF14323"/>
    </source>
</evidence>
<protein>
    <recommendedName>
        <fullName evidence="8">Protein phosphatase</fullName>
    </recommendedName>
</protein>
<evidence type="ECO:0000256" key="1">
    <source>
        <dbReference type="SAM" id="Phobius"/>
    </source>
</evidence>
<feature type="domain" description="GxGYxYP putative glycoside hydrolase second N-terminal" evidence="4">
    <location>
        <begin position="155"/>
        <end position="222"/>
    </location>
</feature>
<comment type="caution">
    <text evidence="6">The sequence shown here is derived from an EMBL/GenBank/DDBJ whole genome shotgun (WGS) entry which is preliminary data.</text>
</comment>
<dbReference type="EMBL" id="JAUSWN010000005">
    <property type="protein sequence ID" value="MDQ0479137.1"/>
    <property type="molecule type" value="Genomic_DNA"/>
</dbReference>
<keyword evidence="1" id="KW-0812">Transmembrane</keyword>
<dbReference type="InterPro" id="IPR048310">
    <property type="entry name" value="GxGYxYP_N_2nd"/>
</dbReference>
<dbReference type="Pfam" id="PF20957">
    <property type="entry name" value="GxGYxYP_N_2nd"/>
    <property type="match status" value="1"/>
</dbReference>
<evidence type="ECO:0000313" key="7">
    <source>
        <dbReference type="Proteomes" id="UP001224418"/>
    </source>
</evidence>
<dbReference type="InterPro" id="IPR032626">
    <property type="entry name" value="GxGYxYP_N_1st"/>
</dbReference>
<sequence length="571" mass="66143">MQNFFKKHISKLIISLFICTIFFTSFNIYTVVTPNKKNNQSITTLNPCNSTNNNYEIKQQNKIPITSNNNPYIKNSKIPKHLYVISQDYMIEEEKTMIATLQGLISNRSESQIYTLNSLQPDYKIWLEDLKNHYGVTYELVENPWTLIKKFRPFIHGYVLYSRNSLKDPSINNACSLASLKNCIAIDRNLEGLVRNCGITNLVKDCRNTDKNWAYDNLWNSGLNHSTVIELSPSKAVALRDYAIMTKSLIFYEDSISDKTLREKVFKSMKTNGICLGWGPDEHENVSITSKYGISMVASDWSYNLTVLSAFPSNPIKQKSSKKIKKEDNVHYVTIVMSDGDNQQWLLGSNYNSPKWYGSPNRGQFNMGWTISPSLYYLAPTVFKEYYKDASTGLNKDNFLVPPSGMGYIYPSKFPKNKLKTYTKSLNKYMKNVDENYVVIIDDDSFYDNKVWNKFTCHSNIDGLFYLNYHKHDDYHGKISWSNNKPIVSCRDLLWHELEDENTLIQNINDRIEKGYTNVKDPNAYTFVYVHAWSKDMNNIKNVVDKLNKNSKVRVVSPDSFMKLIKENIPH</sequence>
<dbReference type="Pfam" id="PF20958">
    <property type="entry name" value="GxGYxYP_N_3rd"/>
    <property type="match status" value="1"/>
</dbReference>
<evidence type="ECO:0008006" key="8">
    <source>
        <dbReference type="Google" id="ProtNLM"/>
    </source>
</evidence>
<keyword evidence="7" id="KW-1185">Reference proteome</keyword>
<proteinExistence type="predicted"/>
<dbReference type="InterPro" id="IPR038410">
    <property type="entry name" value="GxGYxYP_C_sf"/>
</dbReference>
<evidence type="ECO:0000313" key="6">
    <source>
        <dbReference type="EMBL" id="MDQ0479137.1"/>
    </source>
</evidence>
<evidence type="ECO:0000259" key="5">
    <source>
        <dbReference type="Pfam" id="PF20958"/>
    </source>
</evidence>
<organism evidence="6 7">
    <name type="scientific">Hathewaya limosa</name>
    <name type="common">Clostridium limosum</name>
    <dbReference type="NCBI Taxonomy" id="1536"/>
    <lineage>
        <taxon>Bacteria</taxon>
        <taxon>Bacillati</taxon>
        <taxon>Bacillota</taxon>
        <taxon>Clostridia</taxon>
        <taxon>Eubacteriales</taxon>
        <taxon>Clostridiaceae</taxon>
        <taxon>Hathewaya</taxon>
    </lineage>
</organism>
<dbReference type="RefSeq" id="WP_307355244.1">
    <property type="nucleotide sequence ID" value="NZ_BAAACJ010000009.1"/>
</dbReference>
<dbReference type="Pfam" id="PF14323">
    <property type="entry name" value="GxGYxYP_C"/>
    <property type="match status" value="1"/>
</dbReference>
<feature type="domain" description="GxGYxYP putative glycoside hydrolase C-terminal" evidence="2">
    <location>
        <begin position="329"/>
        <end position="566"/>
    </location>
</feature>
<name>A0ABU0JPX2_HATLI</name>
<dbReference type="Proteomes" id="UP001224418">
    <property type="component" value="Unassembled WGS sequence"/>
</dbReference>
<evidence type="ECO:0000259" key="4">
    <source>
        <dbReference type="Pfam" id="PF20957"/>
    </source>
</evidence>
<feature type="transmembrane region" description="Helical" evidence="1">
    <location>
        <begin position="12"/>
        <end position="32"/>
    </location>
</feature>
<reference evidence="6 7" key="1">
    <citation type="submission" date="2023-07" db="EMBL/GenBank/DDBJ databases">
        <title>Genomic Encyclopedia of Type Strains, Phase IV (KMG-IV): sequencing the most valuable type-strain genomes for metagenomic binning, comparative biology and taxonomic classification.</title>
        <authorList>
            <person name="Goeker M."/>
        </authorList>
    </citation>
    <scope>NUCLEOTIDE SEQUENCE [LARGE SCALE GENOMIC DNA]</scope>
    <source>
        <strain evidence="6 7">DSM 1400</strain>
    </source>
</reference>
<accession>A0ABU0JPX2</accession>
<feature type="domain" description="GxGYxYP putative glycoside hydrolase first N-terminal" evidence="3">
    <location>
        <begin position="81"/>
        <end position="152"/>
    </location>
</feature>
<dbReference type="PANTHER" id="PTHR37321">
    <property type="entry name" value="EXPORTED PROTEIN-RELATED"/>
    <property type="match status" value="1"/>
</dbReference>